<evidence type="ECO:0000256" key="3">
    <source>
        <dbReference type="ARBA" id="ARBA00022692"/>
    </source>
</evidence>
<keyword evidence="4 6" id="KW-1133">Transmembrane helix</keyword>
<proteinExistence type="predicted"/>
<comment type="subcellular location">
    <subcellularLocation>
        <location evidence="1">Cell membrane</location>
        <topology evidence="1">Multi-pass membrane protein</topology>
    </subcellularLocation>
</comment>
<evidence type="ECO:0000256" key="2">
    <source>
        <dbReference type="ARBA" id="ARBA00022475"/>
    </source>
</evidence>
<accession>A0A383EXZ6</accession>
<sequence>MGGIYAVMAIGLNLQWGLAGILNIGIAGFFAIGAYASAILTSLPQSGRMGSFDLPVPIGFIAAIVFSALIALMVARLTIKLRSDYLAIATIGIAEIIRLIAKNEIWLTGGAYGISNLPRPGENLPG</sequence>
<feature type="transmembrane region" description="Helical" evidence="6">
    <location>
        <begin position="12"/>
        <end position="36"/>
    </location>
</feature>
<feature type="non-terminal residue" evidence="7">
    <location>
        <position position="126"/>
    </location>
</feature>
<keyword evidence="3 6" id="KW-0812">Transmembrane</keyword>
<name>A0A383EXZ6_9ZZZZ</name>
<dbReference type="PANTHER" id="PTHR30482">
    <property type="entry name" value="HIGH-AFFINITY BRANCHED-CHAIN AMINO ACID TRANSPORT SYSTEM PERMEASE"/>
    <property type="match status" value="1"/>
</dbReference>
<reference evidence="7" key="1">
    <citation type="submission" date="2018-05" db="EMBL/GenBank/DDBJ databases">
        <authorList>
            <person name="Lanie J.A."/>
            <person name="Ng W.-L."/>
            <person name="Kazmierczak K.M."/>
            <person name="Andrzejewski T.M."/>
            <person name="Davidsen T.M."/>
            <person name="Wayne K.J."/>
            <person name="Tettelin H."/>
            <person name="Glass J.I."/>
            <person name="Rusch D."/>
            <person name="Podicherti R."/>
            <person name="Tsui H.-C.T."/>
            <person name="Winkler M.E."/>
        </authorList>
    </citation>
    <scope>NUCLEOTIDE SEQUENCE</scope>
</reference>
<dbReference type="PANTHER" id="PTHR30482:SF10">
    <property type="entry name" value="HIGH-AFFINITY BRANCHED-CHAIN AMINO ACID TRANSPORT PROTEIN BRAE"/>
    <property type="match status" value="1"/>
</dbReference>
<evidence type="ECO:0000256" key="4">
    <source>
        <dbReference type="ARBA" id="ARBA00022989"/>
    </source>
</evidence>
<dbReference type="Pfam" id="PF02653">
    <property type="entry name" value="BPD_transp_2"/>
    <property type="match status" value="1"/>
</dbReference>
<evidence type="ECO:0008006" key="8">
    <source>
        <dbReference type="Google" id="ProtNLM"/>
    </source>
</evidence>
<dbReference type="EMBL" id="UINC01229449">
    <property type="protein sequence ID" value="SVE61160.1"/>
    <property type="molecule type" value="Genomic_DNA"/>
</dbReference>
<dbReference type="InterPro" id="IPR043428">
    <property type="entry name" value="LivM-like"/>
</dbReference>
<feature type="transmembrane region" description="Helical" evidence="6">
    <location>
        <begin position="56"/>
        <end position="75"/>
    </location>
</feature>
<organism evidence="7">
    <name type="scientific">marine metagenome</name>
    <dbReference type="NCBI Taxonomy" id="408172"/>
    <lineage>
        <taxon>unclassified sequences</taxon>
        <taxon>metagenomes</taxon>
        <taxon>ecological metagenomes</taxon>
    </lineage>
</organism>
<keyword evidence="5 6" id="KW-0472">Membrane</keyword>
<protein>
    <recommendedName>
        <fullName evidence="8">Branched-chain amino acid ABC transporter permease</fullName>
    </recommendedName>
</protein>
<dbReference type="AlphaFoldDB" id="A0A383EXZ6"/>
<evidence type="ECO:0000256" key="5">
    <source>
        <dbReference type="ARBA" id="ARBA00023136"/>
    </source>
</evidence>
<dbReference type="CDD" id="cd06581">
    <property type="entry name" value="TM_PBP1_LivM_like"/>
    <property type="match status" value="1"/>
</dbReference>
<keyword evidence="2" id="KW-1003">Cell membrane</keyword>
<evidence type="ECO:0000313" key="7">
    <source>
        <dbReference type="EMBL" id="SVE61160.1"/>
    </source>
</evidence>
<dbReference type="GO" id="GO:0005886">
    <property type="term" value="C:plasma membrane"/>
    <property type="evidence" value="ECO:0007669"/>
    <property type="project" value="UniProtKB-SubCell"/>
</dbReference>
<evidence type="ECO:0000256" key="1">
    <source>
        <dbReference type="ARBA" id="ARBA00004651"/>
    </source>
</evidence>
<dbReference type="GO" id="GO:0015658">
    <property type="term" value="F:branched-chain amino acid transmembrane transporter activity"/>
    <property type="evidence" value="ECO:0007669"/>
    <property type="project" value="InterPro"/>
</dbReference>
<evidence type="ECO:0000256" key="6">
    <source>
        <dbReference type="SAM" id="Phobius"/>
    </source>
</evidence>
<gene>
    <name evidence="7" type="ORF">METZ01_LOCUS514014</name>
</gene>
<dbReference type="InterPro" id="IPR001851">
    <property type="entry name" value="ABC_transp_permease"/>
</dbReference>